<dbReference type="EMBL" id="KT246600">
    <property type="protein sequence ID" value="ALL40691.1"/>
    <property type="molecule type" value="mRNA"/>
</dbReference>
<organism evidence="2">
    <name type="scientific">Phakopsora pachyrhizi</name>
    <name type="common">Asian soybean rust disease fungus</name>
    <dbReference type="NCBI Taxonomy" id="170000"/>
    <lineage>
        <taxon>Eukaryota</taxon>
        <taxon>Fungi</taxon>
        <taxon>Dikarya</taxon>
        <taxon>Basidiomycota</taxon>
        <taxon>Pucciniomycotina</taxon>
        <taxon>Pucciniomycetes</taxon>
        <taxon>Pucciniales</taxon>
        <taxon>Phakopsoraceae</taxon>
        <taxon>Phakopsora</taxon>
    </lineage>
</organism>
<keyword evidence="1" id="KW-0732">Signal</keyword>
<evidence type="ECO:0008006" key="3">
    <source>
        <dbReference type="Google" id="ProtNLM"/>
    </source>
</evidence>
<protein>
    <recommendedName>
        <fullName evidence="3">Secreted protein</fullName>
    </recommendedName>
</protein>
<proteinExistence type="evidence at transcript level"/>
<evidence type="ECO:0000313" key="2">
    <source>
        <dbReference type="EMBL" id="ALL40691.1"/>
    </source>
</evidence>
<feature type="signal peptide" evidence="1">
    <location>
        <begin position="1"/>
        <end position="17"/>
    </location>
</feature>
<sequence length="83" mass="9175">MLVLAVVVVVVAAGQEGKRIKCRLGRCLFCLWMGFHHDLRSIRYKAATHSLPEVLGTPTTSQPAYRITLPRGMAWHGNGIVSM</sequence>
<dbReference type="AlphaFoldDB" id="A0A0S1MIJ4"/>
<evidence type="ECO:0000256" key="1">
    <source>
        <dbReference type="SAM" id="SignalP"/>
    </source>
</evidence>
<reference evidence="2" key="1">
    <citation type="submission" date="2015-07" db="EMBL/GenBank/DDBJ databases">
        <title>Elucidating the P. pachyrhizi secretome and potential effectors.</title>
        <authorList>
            <person name="de Carvalho M.C.C.G."/>
            <person name="Nascimento L.C."/>
            <person name="Darben L.M."/>
            <person name="Polizel-Podanosqui A.M."/>
            <person name="Lopes-Caitar V.S."/>
            <person name="Rocha C.S."/>
            <person name="Qi M."/>
            <person name="Carazolle M."/>
            <person name="Kuwahara M.K."/>
            <person name="Pereira G.A.G."/>
            <person name="Abdelnoor R.V."/>
            <person name="Whitham S.A."/>
            <person name="Marcelino-Guimaraes F.C."/>
        </authorList>
    </citation>
    <scope>NUCLEOTIDE SEQUENCE</scope>
</reference>
<name>A0A0S1MIJ4_PHAPC</name>
<accession>A0A0S1MIJ4</accession>
<feature type="chain" id="PRO_5006589110" description="Secreted protein" evidence="1">
    <location>
        <begin position="18"/>
        <end position="83"/>
    </location>
</feature>